<evidence type="ECO:0000256" key="10">
    <source>
        <dbReference type="SAM" id="MobiDB-lite"/>
    </source>
</evidence>
<dbReference type="eggNOG" id="arCOG02694">
    <property type="taxonomic scope" value="Archaea"/>
</dbReference>
<evidence type="ECO:0000256" key="6">
    <source>
        <dbReference type="ARBA" id="ARBA00022989"/>
    </source>
</evidence>
<comment type="subunit">
    <text evidence="9">Forms a complex with TatC.</text>
</comment>
<sequence length="140" mass="14765">MIVSMLPLQFGIPGGPELLVILLIAVLLFGANKIPKLARSTGEAMGEFQKGREEVEQELQEMRDGPTADDGSLEADEEPTVEAATTAGETTAGGAETTADGDASVEDAEIEDAEIEDAEIEDAEIEDAEIEDAEANEETN</sequence>
<dbReference type="HAMAP" id="MF_00236">
    <property type="entry name" value="TatA_E"/>
    <property type="match status" value="1"/>
</dbReference>
<gene>
    <name evidence="11" type="primary">tatA1</name>
    <name evidence="9" type="synonym">tatA</name>
    <name evidence="11" type="ordered locus">Nmlp_1994</name>
</gene>
<keyword evidence="7 9" id="KW-0811">Translocation</keyword>
<evidence type="ECO:0000256" key="2">
    <source>
        <dbReference type="ARBA" id="ARBA00022448"/>
    </source>
</evidence>
<dbReference type="GO" id="GO:0008320">
    <property type="term" value="F:protein transmembrane transporter activity"/>
    <property type="evidence" value="ECO:0007669"/>
    <property type="project" value="UniProtKB-UniRule"/>
</dbReference>
<dbReference type="PANTHER" id="PTHR42982">
    <property type="entry name" value="SEC-INDEPENDENT PROTEIN TRANSLOCASE PROTEIN TATA"/>
    <property type="match status" value="1"/>
</dbReference>
<feature type="compositionally biased region" description="Acidic residues" evidence="10">
    <location>
        <begin position="71"/>
        <end position="80"/>
    </location>
</feature>
<comment type="subcellular location">
    <subcellularLocation>
        <location evidence="1 9">Cell membrane</location>
        <topology evidence="1 9">Single-pass membrane protein</topology>
    </subcellularLocation>
</comment>
<accession>M1XKM7</accession>
<dbReference type="EMBL" id="HF582854">
    <property type="protein sequence ID" value="CCQ36178.1"/>
    <property type="molecule type" value="Genomic_DNA"/>
</dbReference>
<keyword evidence="5 9" id="KW-0653">Protein transport</keyword>
<dbReference type="GO" id="GO:0043953">
    <property type="term" value="P:protein transport by the Tat complex"/>
    <property type="evidence" value="ECO:0007669"/>
    <property type="project" value="UniProtKB-UniRule"/>
</dbReference>
<evidence type="ECO:0000256" key="3">
    <source>
        <dbReference type="ARBA" id="ARBA00022475"/>
    </source>
</evidence>
<feature type="compositionally biased region" description="Acidic residues" evidence="10">
    <location>
        <begin position="103"/>
        <end position="140"/>
    </location>
</feature>
<proteinExistence type="inferred from homology"/>
<dbReference type="NCBIfam" id="TIGR01411">
    <property type="entry name" value="tatAE"/>
    <property type="match status" value="1"/>
</dbReference>
<feature type="compositionally biased region" description="Low complexity" evidence="10">
    <location>
        <begin position="81"/>
        <end position="102"/>
    </location>
</feature>
<dbReference type="InterPro" id="IPR003369">
    <property type="entry name" value="TatA/B/E"/>
</dbReference>
<keyword evidence="8 9" id="KW-0472">Membrane</keyword>
<evidence type="ECO:0000256" key="7">
    <source>
        <dbReference type="ARBA" id="ARBA00023010"/>
    </source>
</evidence>
<dbReference type="AlphaFoldDB" id="M1XKM7"/>
<organism evidence="11 12">
    <name type="scientific">Natronomonas moolapensis (strain DSM 18674 / CECT 7526 / JCM 14361 / 8.8.11)</name>
    <dbReference type="NCBI Taxonomy" id="268739"/>
    <lineage>
        <taxon>Archaea</taxon>
        <taxon>Methanobacteriati</taxon>
        <taxon>Methanobacteriota</taxon>
        <taxon>Stenosarchaea group</taxon>
        <taxon>Halobacteria</taxon>
        <taxon>Halobacteriales</taxon>
        <taxon>Natronomonadaceae</taxon>
        <taxon>Natronomonas</taxon>
    </lineage>
</organism>
<dbReference type="InterPro" id="IPR006312">
    <property type="entry name" value="TatA/E"/>
</dbReference>
<dbReference type="KEGG" id="nmo:Nmlp_1994"/>
<evidence type="ECO:0000256" key="5">
    <source>
        <dbReference type="ARBA" id="ARBA00022927"/>
    </source>
</evidence>
<dbReference type="OrthoDB" id="27754at2157"/>
<dbReference type="Pfam" id="PF02416">
    <property type="entry name" value="TatA_B_E"/>
    <property type="match status" value="1"/>
</dbReference>
<dbReference type="Proteomes" id="UP000011867">
    <property type="component" value="Chromosome"/>
</dbReference>
<feature type="region of interest" description="Disordered" evidence="10">
    <location>
        <begin position="45"/>
        <end position="140"/>
    </location>
</feature>
<feature type="transmembrane region" description="Helical" evidence="9">
    <location>
        <begin position="12"/>
        <end position="31"/>
    </location>
</feature>
<dbReference type="GO" id="GO:0033281">
    <property type="term" value="C:TAT protein transport complex"/>
    <property type="evidence" value="ECO:0007669"/>
    <property type="project" value="UniProtKB-UniRule"/>
</dbReference>
<keyword evidence="12" id="KW-1185">Reference proteome</keyword>
<keyword evidence="2 9" id="KW-0813">Transport</keyword>
<feature type="compositionally biased region" description="Basic and acidic residues" evidence="10">
    <location>
        <begin position="49"/>
        <end position="66"/>
    </location>
</feature>
<evidence type="ECO:0000256" key="1">
    <source>
        <dbReference type="ARBA" id="ARBA00004162"/>
    </source>
</evidence>
<reference evidence="11 12" key="1">
    <citation type="journal article" date="2013" name="Genome Announc.">
        <title>Genome of the haloarchaeon Natronomonas moolapensis, a neutrophilic member of a previously haloalkaliphilic genus.</title>
        <authorList>
            <person name="Dyall-Smith M.L."/>
            <person name="Pfeiffer F."/>
            <person name="Oberwinkler T."/>
            <person name="Klee K."/>
            <person name="Rampp M."/>
            <person name="Palm P."/>
            <person name="Gross K."/>
            <person name="Schuster S.C."/>
            <person name="Oesterhelt D."/>
        </authorList>
    </citation>
    <scope>NUCLEOTIDE SEQUENCE [LARGE SCALE GENOMIC DNA]</scope>
    <source>
        <strain evidence="12">DSM 18674 / JCM 14361 / 8.8.11</strain>
    </source>
</reference>
<comment type="similarity">
    <text evidence="9">Belongs to the TatA/E family.</text>
</comment>
<comment type="function">
    <text evidence="9">Part of the twin-arginine translocation (Tat) system that transports large folded proteins containing a characteristic twin-arginine motif in their signal peptide across membranes. TatA could form the protein-conducting channel of the Tat system.</text>
</comment>
<protein>
    <recommendedName>
        <fullName evidence="9">Sec-independent protein translocase protein TatA</fullName>
    </recommendedName>
</protein>
<keyword evidence="3 9" id="KW-1003">Cell membrane</keyword>
<dbReference type="Gene3D" id="1.20.5.3310">
    <property type="match status" value="1"/>
</dbReference>
<evidence type="ECO:0000256" key="4">
    <source>
        <dbReference type="ARBA" id="ARBA00022692"/>
    </source>
</evidence>
<evidence type="ECO:0000256" key="9">
    <source>
        <dbReference type="HAMAP-Rule" id="MF_00236"/>
    </source>
</evidence>
<evidence type="ECO:0000313" key="11">
    <source>
        <dbReference type="EMBL" id="CCQ36178.1"/>
    </source>
</evidence>
<keyword evidence="4 9" id="KW-0812">Transmembrane</keyword>
<evidence type="ECO:0000256" key="8">
    <source>
        <dbReference type="ARBA" id="ARBA00023136"/>
    </source>
</evidence>
<evidence type="ECO:0000313" key="12">
    <source>
        <dbReference type="Proteomes" id="UP000011867"/>
    </source>
</evidence>
<dbReference type="PANTHER" id="PTHR42982:SF1">
    <property type="entry name" value="SEC-INDEPENDENT PROTEIN TRANSLOCASE PROTEIN TATA"/>
    <property type="match status" value="1"/>
</dbReference>
<name>M1XKM7_NATM8</name>
<dbReference type="HOGENOM" id="CLU_1830641_0_0_2"/>
<keyword evidence="6 9" id="KW-1133">Transmembrane helix</keyword>
<dbReference type="STRING" id="268739.Nmlp_1994"/>